<dbReference type="Proteomes" id="UP000663838">
    <property type="component" value="Unassembled WGS sequence"/>
</dbReference>
<feature type="compositionally biased region" description="Polar residues" evidence="1">
    <location>
        <begin position="12"/>
        <end position="23"/>
    </location>
</feature>
<evidence type="ECO:0000313" key="2">
    <source>
        <dbReference type="EMBL" id="CAF4964458.1"/>
    </source>
</evidence>
<protein>
    <submittedName>
        <fullName evidence="2">Uncharacterized protein</fullName>
    </submittedName>
</protein>
<evidence type="ECO:0000256" key="1">
    <source>
        <dbReference type="SAM" id="MobiDB-lite"/>
    </source>
</evidence>
<sequence>NNENKNDATIKYGSNSNTSTLSSPILPIYYDSYSNSPSLASHCR</sequence>
<evidence type="ECO:0000313" key="3">
    <source>
        <dbReference type="Proteomes" id="UP000663838"/>
    </source>
</evidence>
<dbReference type="EMBL" id="CAJOBS010018519">
    <property type="protein sequence ID" value="CAF4964458.1"/>
    <property type="molecule type" value="Genomic_DNA"/>
</dbReference>
<name>A0A821YFU8_9BILA</name>
<accession>A0A821YFU8</accession>
<proteinExistence type="predicted"/>
<reference evidence="2" key="1">
    <citation type="submission" date="2021-02" db="EMBL/GenBank/DDBJ databases">
        <authorList>
            <person name="Nowell W R."/>
        </authorList>
    </citation>
    <scope>NUCLEOTIDE SEQUENCE</scope>
</reference>
<dbReference type="AlphaFoldDB" id="A0A821YFU8"/>
<feature type="region of interest" description="Disordered" evidence="1">
    <location>
        <begin position="1"/>
        <end position="23"/>
    </location>
</feature>
<feature type="non-terminal residue" evidence="2">
    <location>
        <position position="1"/>
    </location>
</feature>
<organism evidence="2 3">
    <name type="scientific">Rotaria socialis</name>
    <dbReference type="NCBI Taxonomy" id="392032"/>
    <lineage>
        <taxon>Eukaryota</taxon>
        <taxon>Metazoa</taxon>
        <taxon>Spiralia</taxon>
        <taxon>Gnathifera</taxon>
        <taxon>Rotifera</taxon>
        <taxon>Eurotatoria</taxon>
        <taxon>Bdelloidea</taxon>
        <taxon>Philodinida</taxon>
        <taxon>Philodinidae</taxon>
        <taxon>Rotaria</taxon>
    </lineage>
</organism>
<gene>
    <name evidence="2" type="ORF">TOA249_LOCUS34360</name>
</gene>
<comment type="caution">
    <text evidence="2">The sequence shown here is derived from an EMBL/GenBank/DDBJ whole genome shotgun (WGS) entry which is preliminary data.</text>
</comment>